<dbReference type="InterPro" id="IPR036397">
    <property type="entry name" value="RNaseH_sf"/>
</dbReference>
<evidence type="ECO:0000259" key="4">
    <source>
        <dbReference type="PROSITE" id="PS50822"/>
    </source>
</evidence>
<proteinExistence type="inferred from homology"/>
<evidence type="ECO:0000313" key="5">
    <source>
        <dbReference type="Proteomes" id="UP000694888"/>
    </source>
</evidence>
<gene>
    <name evidence="6" type="primary">LOC101852400</name>
</gene>
<dbReference type="InterPro" id="IPR036085">
    <property type="entry name" value="PAZ_dom_sf"/>
</dbReference>
<evidence type="ECO:0000313" key="6">
    <source>
        <dbReference type="RefSeq" id="XP_005096149.1"/>
    </source>
</evidence>
<dbReference type="InterPro" id="IPR012337">
    <property type="entry name" value="RNaseH-like_sf"/>
</dbReference>
<evidence type="ECO:0000256" key="1">
    <source>
        <dbReference type="RuleBase" id="RU361178"/>
    </source>
</evidence>
<dbReference type="CDD" id="cd04658">
    <property type="entry name" value="Piwi_piwi-like_Euk"/>
    <property type="match status" value="1"/>
</dbReference>
<dbReference type="GeneID" id="101852400"/>
<dbReference type="Pfam" id="PF02171">
    <property type="entry name" value="Piwi"/>
    <property type="match status" value="1"/>
</dbReference>
<dbReference type="SUPFAM" id="SSF53098">
    <property type="entry name" value="Ribonuclease H-like"/>
    <property type="match status" value="1"/>
</dbReference>
<dbReference type="InterPro" id="IPR003165">
    <property type="entry name" value="Piwi"/>
</dbReference>
<dbReference type="Gene3D" id="2.170.260.10">
    <property type="entry name" value="paz domain"/>
    <property type="match status" value="1"/>
</dbReference>
<protein>
    <submittedName>
        <fullName evidence="6">Piwi-like protein 1</fullName>
    </submittedName>
</protein>
<evidence type="ECO:0000256" key="2">
    <source>
        <dbReference type="SAM" id="MobiDB-lite"/>
    </source>
</evidence>
<dbReference type="Gene3D" id="3.30.420.10">
    <property type="entry name" value="Ribonuclease H-like superfamily/Ribonuclease H"/>
    <property type="match status" value="1"/>
</dbReference>
<keyword evidence="5" id="KW-1185">Reference proteome</keyword>
<dbReference type="Gene3D" id="3.40.50.2300">
    <property type="match status" value="1"/>
</dbReference>
<dbReference type="RefSeq" id="XP_005096149.1">
    <property type="nucleotide sequence ID" value="XM_005096092.3"/>
</dbReference>
<dbReference type="Pfam" id="PF02170">
    <property type="entry name" value="PAZ"/>
    <property type="match status" value="1"/>
</dbReference>
<feature type="compositionally biased region" description="Pro residues" evidence="2">
    <location>
        <begin position="23"/>
        <end position="41"/>
    </location>
</feature>
<dbReference type="SUPFAM" id="SSF101690">
    <property type="entry name" value="PAZ domain"/>
    <property type="match status" value="1"/>
</dbReference>
<comment type="similarity">
    <text evidence="1">Belongs to the argonaute family.</text>
</comment>
<dbReference type="SMART" id="SM00949">
    <property type="entry name" value="PAZ"/>
    <property type="match status" value="1"/>
</dbReference>
<dbReference type="SMART" id="SM00950">
    <property type="entry name" value="Piwi"/>
    <property type="match status" value="1"/>
</dbReference>
<feature type="domain" description="PAZ" evidence="3">
    <location>
        <begin position="326"/>
        <end position="441"/>
    </location>
</feature>
<reference evidence="6" key="1">
    <citation type="submission" date="2025-08" db="UniProtKB">
        <authorList>
            <consortium name="RefSeq"/>
        </authorList>
    </citation>
    <scope>IDENTIFICATION</scope>
</reference>
<dbReference type="PROSITE" id="PS50821">
    <property type="entry name" value="PAZ"/>
    <property type="match status" value="1"/>
</dbReference>
<evidence type="ECO:0000259" key="3">
    <source>
        <dbReference type="PROSITE" id="PS50821"/>
    </source>
</evidence>
<dbReference type="Pfam" id="PF23278">
    <property type="entry name" value="Piwi_N"/>
    <property type="match status" value="1"/>
</dbReference>
<sequence length="918" mass="103152">MSGQQPGQGRARGRGGRGRRPQQPAPPGQAPEPAAPAPQQPPGGAGAAPAAPVGRGRSRGARQADPGQAQQPVVMPQQAPVAGLGPEAVTGGRGVQRGGGRERPTAGGNGDGGAPVSQMGQLSLSGKPEYRRRAPYEKYVEKRYKEDTKACVGTIGNKANLMANYFEVRFWAEKKIFQYHVDFKPPVENHRVKHALIASLQNETGTVQLFDGGILYLCRLLAKDPMVLYATRTFDNAKIEVTFTSKGEVIPASPQFLQIANILMKKIQISLGMKQIRDHYYNMNQAIQIPRHKLEVMPGFTTSIHKYDGGNLLGVDIIHKILRMDTFLEGMYNLYDTLEMNRQLSTFQEVCYKNYVGSIVLTRYNNKTYKVDDIAWNMRPKDTFEKGGEQISYVQYYQDNWNITIRDKDQPLLVSRPTERDRRRGDEQNLYLLPELCTITGLSDQVRSDFKVMQDLAVHTRIAPPQRVNTLETFARQINSNEEAQKVLQPWGMTIAPKVVEMQGRELNAEKLLVKNPKEKATMEISYDIQYADWSRNMRNIHLLNAVPMTNWLVIYPSRCGQVAGELSDCLIRVGKGMGMQIMQPCGVEITSDRNESYLQAIRQNLNPQVQMIVTVVPNNKKDRYDAIKKSCCIDNPVPSQVVLQKTLSKQQGLMSVATKIAIQLNCKMGGEVWGAVIPVKGMMIIGLDTYHDSANKNQSVGAMVASLNKECTRYYCKTEYHDKKAEIMQSLGVLVTGALRKFHETNQANPTRVIVYRDGVGDGQLDAVFQSEKEQIEQAFRMAGGESFKPALTMVIVKKRINTRIFKRAEKVMNPQPGSVVDTFITKQEWYDFFLVSQSVRQGTVSPTSYNVIFDESGLKPDHLQQLTYKMTHLYFNWQGTIRVPAPCQYAHKLAFLQGQSLHREFSAHLSDKLFFL</sequence>
<organism evidence="5 6">
    <name type="scientific">Aplysia californica</name>
    <name type="common">California sea hare</name>
    <dbReference type="NCBI Taxonomy" id="6500"/>
    <lineage>
        <taxon>Eukaryota</taxon>
        <taxon>Metazoa</taxon>
        <taxon>Spiralia</taxon>
        <taxon>Lophotrochozoa</taxon>
        <taxon>Mollusca</taxon>
        <taxon>Gastropoda</taxon>
        <taxon>Heterobranchia</taxon>
        <taxon>Euthyneura</taxon>
        <taxon>Tectipleura</taxon>
        <taxon>Aplysiida</taxon>
        <taxon>Aplysioidea</taxon>
        <taxon>Aplysiidae</taxon>
        <taxon>Aplysia</taxon>
    </lineage>
</organism>
<dbReference type="Proteomes" id="UP000694888">
    <property type="component" value="Unplaced"/>
</dbReference>
<name>A0ABM0JKY5_APLCA</name>
<dbReference type="PROSITE" id="PS50822">
    <property type="entry name" value="PIWI"/>
    <property type="match status" value="1"/>
</dbReference>
<accession>A0ABM0JKY5</accession>
<dbReference type="CDD" id="cd02845">
    <property type="entry name" value="PAZ_piwi_like"/>
    <property type="match status" value="1"/>
</dbReference>
<dbReference type="PANTHER" id="PTHR22891">
    <property type="entry name" value="EUKARYOTIC TRANSLATION INITIATION FACTOR 2C"/>
    <property type="match status" value="1"/>
</dbReference>
<feature type="compositionally biased region" description="Low complexity" evidence="2">
    <location>
        <begin position="68"/>
        <end position="82"/>
    </location>
</feature>
<feature type="region of interest" description="Disordered" evidence="2">
    <location>
        <begin position="1"/>
        <end position="130"/>
    </location>
</feature>
<feature type="domain" description="Piwi" evidence="4">
    <location>
        <begin position="612"/>
        <end position="904"/>
    </location>
</feature>
<dbReference type="InterPro" id="IPR003100">
    <property type="entry name" value="PAZ_dom"/>
</dbReference>
<feature type="compositionally biased region" description="Basic residues" evidence="2">
    <location>
        <begin position="11"/>
        <end position="20"/>
    </location>
</feature>